<proteinExistence type="predicted"/>
<dbReference type="AlphaFoldDB" id="A0A150M7S4"/>
<feature type="domain" description="DNA polymerase Y-family little finger" evidence="1">
    <location>
        <begin position="2"/>
        <end position="42"/>
    </location>
</feature>
<dbReference type="Pfam" id="PF11799">
    <property type="entry name" value="IMS_C"/>
    <property type="match status" value="1"/>
</dbReference>
<dbReference type="GO" id="GO:0003684">
    <property type="term" value="F:damaged DNA binding"/>
    <property type="evidence" value="ECO:0007669"/>
    <property type="project" value="InterPro"/>
</dbReference>
<evidence type="ECO:0000313" key="2">
    <source>
        <dbReference type="EMBL" id="KYD20159.1"/>
    </source>
</evidence>
<dbReference type="Proteomes" id="UP000075683">
    <property type="component" value="Unassembled WGS sequence"/>
</dbReference>
<dbReference type="GO" id="GO:0006281">
    <property type="term" value="P:DNA repair"/>
    <property type="evidence" value="ECO:0007669"/>
    <property type="project" value="InterPro"/>
</dbReference>
<sequence>MTADLYRVCLELFGENYNGKTVRQISVSLSNVVPDRFMQLDLFDPDRWKKRELGYAMDRIRRKYGPGSLLRAVSYTEAGTGRIRAGLIGGHKS</sequence>
<comment type="caution">
    <text evidence="2">The sequence shown here is derived from an EMBL/GenBank/DDBJ whole genome shotgun (WGS) entry which is preliminary data.</text>
</comment>
<name>A0A150M7S4_9BACI</name>
<reference evidence="2 3" key="1">
    <citation type="submission" date="2016-01" db="EMBL/GenBank/DDBJ databases">
        <title>Draft Genome Sequences of Seven Thermophilic Sporeformers Isolated from Foods.</title>
        <authorList>
            <person name="Berendsen E.M."/>
            <person name="Wells-Bennik M.H."/>
            <person name="Krawcyk A.O."/>
            <person name="De Jong A."/>
            <person name="Holsappel S."/>
            <person name="Eijlander R.T."/>
            <person name="Kuipers O.P."/>
        </authorList>
    </citation>
    <scope>NUCLEOTIDE SEQUENCE [LARGE SCALE GENOMIC DNA]</scope>
    <source>
        <strain evidence="2 3">B4135</strain>
    </source>
</reference>
<gene>
    <name evidence="2" type="ORF">B4135_1934</name>
</gene>
<evidence type="ECO:0000259" key="1">
    <source>
        <dbReference type="Pfam" id="PF11799"/>
    </source>
</evidence>
<evidence type="ECO:0000313" key="3">
    <source>
        <dbReference type="Proteomes" id="UP000075683"/>
    </source>
</evidence>
<protein>
    <recommendedName>
        <fullName evidence="1">DNA polymerase Y-family little finger domain-containing protein</fullName>
    </recommendedName>
</protein>
<dbReference type="STRING" id="301148.B4135_1934"/>
<dbReference type="InterPro" id="IPR017961">
    <property type="entry name" value="DNA_pol_Y-fam_little_finger"/>
</dbReference>
<accession>A0A150M7S4</accession>
<dbReference type="EMBL" id="LQYT01000036">
    <property type="protein sequence ID" value="KYD20159.1"/>
    <property type="molecule type" value="Genomic_DNA"/>
</dbReference>
<organism evidence="2 3">
    <name type="scientific">Caldibacillus debilis</name>
    <dbReference type="NCBI Taxonomy" id="301148"/>
    <lineage>
        <taxon>Bacteria</taxon>
        <taxon>Bacillati</taxon>
        <taxon>Bacillota</taxon>
        <taxon>Bacilli</taxon>
        <taxon>Bacillales</taxon>
        <taxon>Bacillaceae</taxon>
        <taxon>Caldibacillus</taxon>
    </lineage>
</organism>